<dbReference type="InterPro" id="IPR001314">
    <property type="entry name" value="Peptidase_S1A"/>
</dbReference>
<evidence type="ECO:0000256" key="4">
    <source>
        <dbReference type="ARBA" id="ARBA00022801"/>
    </source>
</evidence>
<evidence type="ECO:0000256" key="3">
    <source>
        <dbReference type="ARBA" id="ARBA00022670"/>
    </source>
</evidence>
<dbReference type="SUPFAM" id="SSF50494">
    <property type="entry name" value="Trypsin-like serine proteases"/>
    <property type="match status" value="1"/>
</dbReference>
<reference evidence="7 8" key="1">
    <citation type="journal article" date="2019" name="Int. J. Syst. Evol. Microbiol.">
        <title>The Global Catalogue of Microorganisms (GCM) 10K type strain sequencing project: providing services to taxonomists for standard genome sequencing and annotation.</title>
        <authorList>
            <consortium name="The Broad Institute Genomics Platform"/>
            <consortium name="The Broad Institute Genome Sequencing Center for Infectious Disease"/>
            <person name="Wu L."/>
            <person name="Ma J."/>
        </authorList>
    </citation>
    <scope>NUCLEOTIDE SEQUENCE [LARGE SCALE GENOMIC DNA]</scope>
    <source>
        <strain evidence="7 8">JCM 13244</strain>
    </source>
</reference>
<keyword evidence="3" id="KW-0645">Protease</keyword>
<evidence type="ECO:0000256" key="1">
    <source>
        <dbReference type="ARBA" id="ARBA00004613"/>
    </source>
</evidence>
<dbReference type="Proteomes" id="UP001499947">
    <property type="component" value="Unassembled WGS sequence"/>
</dbReference>
<dbReference type="InterPro" id="IPR009003">
    <property type="entry name" value="Peptidase_S1_PA"/>
</dbReference>
<feature type="compositionally biased region" description="Basic and acidic residues" evidence="5">
    <location>
        <begin position="148"/>
        <end position="158"/>
    </location>
</feature>
<name>A0ABN2IHC1_9ACTN</name>
<accession>A0ABN2IHC1</accession>
<dbReference type="InterPro" id="IPR043504">
    <property type="entry name" value="Peptidase_S1_PA_chymotrypsin"/>
</dbReference>
<feature type="region of interest" description="Disordered" evidence="5">
    <location>
        <begin position="137"/>
        <end position="162"/>
    </location>
</feature>
<dbReference type="InterPro" id="IPR050127">
    <property type="entry name" value="Serine_Proteases_S1"/>
</dbReference>
<keyword evidence="2" id="KW-0964">Secreted</keyword>
<dbReference type="Gene3D" id="2.40.10.10">
    <property type="entry name" value="Trypsin-like serine proteases"/>
    <property type="match status" value="1"/>
</dbReference>
<gene>
    <name evidence="7" type="ORF">GCM10009680_52430</name>
</gene>
<evidence type="ECO:0000256" key="2">
    <source>
        <dbReference type="ARBA" id="ARBA00022525"/>
    </source>
</evidence>
<sequence length="208" mass="22381">MNGDGKAANQDDIALIRLDRPVTEKPIRVAERAAQPGTPTRILGFGTTVDTELKFAERLRELETRRGADAECAPGYADRTRLCTISRVPEAMACFGDSGGPQLQKGRHGRWELVGATSGPGPGSRVLGRARPVHQCAGLRGLDPGDPQARRLTPEGRRASHRSAAMLGGHAVVRRHADDGQMAAKTWALRLQSSSAARTRRPRTQPLG</sequence>
<dbReference type="PANTHER" id="PTHR24264:SF65">
    <property type="entry name" value="SRCR DOMAIN-CONTAINING PROTEIN"/>
    <property type="match status" value="1"/>
</dbReference>
<organism evidence="7 8">
    <name type="scientific">Streptomyces yatensis</name>
    <dbReference type="NCBI Taxonomy" id="155177"/>
    <lineage>
        <taxon>Bacteria</taxon>
        <taxon>Bacillati</taxon>
        <taxon>Actinomycetota</taxon>
        <taxon>Actinomycetes</taxon>
        <taxon>Kitasatosporales</taxon>
        <taxon>Streptomycetaceae</taxon>
        <taxon>Streptomyces</taxon>
        <taxon>Streptomyces violaceusniger group</taxon>
    </lineage>
</organism>
<dbReference type="InterPro" id="IPR001254">
    <property type="entry name" value="Trypsin_dom"/>
</dbReference>
<comment type="caution">
    <text evidence="7">The sequence shown here is derived from an EMBL/GenBank/DDBJ whole genome shotgun (WGS) entry which is preliminary data.</text>
</comment>
<evidence type="ECO:0000256" key="5">
    <source>
        <dbReference type="SAM" id="MobiDB-lite"/>
    </source>
</evidence>
<feature type="domain" description="Peptidase S1" evidence="6">
    <location>
        <begin position="1"/>
        <end position="126"/>
    </location>
</feature>
<dbReference type="PRINTS" id="PR00722">
    <property type="entry name" value="CHYMOTRYPSIN"/>
</dbReference>
<evidence type="ECO:0000313" key="8">
    <source>
        <dbReference type="Proteomes" id="UP001499947"/>
    </source>
</evidence>
<dbReference type="PANTHER" id="PTHR24264">
    <property type="entry name" value="TRYPSIN-RELATED"/>
    <property type="match status" value="1"/>
</dbReference>
<evidence type="ECO:0000313" key="7">
    <source>
        <dbReference type="EMBL" id="GAA1705117.1"/>
    </source>
</evidence>
<protein>
    <recommendedName>
        <fullName evidence="6">Peptidase S1 domain-containing protein</fullName>
    </recommendedName>
</protein>
<keyword evidence="4" id="KW-0378">Hydrolase</keyword>
<comment type="subcellular location">
    <subcellularLocation>
        <location evidence="1">Secreted</location>
    </subcellularLocation>
</comment>
<proteinExistence type="predicted"/>
<evidence type="ECO:0000259" key="6">
    <source>
        <dbReference type="PROSITE" id="PS50240"/>
    </source>
</evidence>
<dbReference type="EMBL" id="BAAALR010000060">
    <property type="protein sequence ID" value="GAA1705117.1"/>
    <property type="molecule type" value="Genomic_DNA"/>
</dbReference>
<dbReference type="Pfam" id="PF00089">
    <property type="entry name" value="Trypsin"/>
    <property type="match status" value="1"/>
</dbReference>
<dbReference type="PROSITE" id="PS50240">
    <property type="entry name" value="TRYPSIN_DOM"/>
    <property type="match status" value="1"/>
</dbReference>
<keyword evidence="8" id="KW-1185">Reference proteome</keyword>